<protein>
    <submittedName>
        <fullName evidence="3">Uncharacterized protein</fullName>
    </submittedName>
</protein>
<sequence>MSTPAKRTARWLKWLVFLGIAGAGVAAWLVFAPPSLDDGGTVVPAPDAEMRAATVAGLAKATAAQGVCYGWHLSSSTSQTTQGSSLGADVPVDSDPSRCAKWVEVRVYVDWTSSSSEASDNADVSILSSGVAAPPVSQLNQFGLTEGVFIDQPDRAICQAALALPLLLAERGAVPPVPAPAPGATAQPLAAAGSDFWRDRWAYVVGGTVLVVLAILIIGVGWFERRHERTRVRRTRTGKPPRPVPPPRAAPPPLSDPAPPPAAASK</sequence>
<feature type="transmembrane region" description="Helical" evidence="2">
    <location>
        <begin position="201"/>
        <end position="223"/>
    </location>
</feature>
<proteinExistence type="predicted"/>
<feature type="compositionally biased region" description="Pro residues" evidence="1">
    <location>
        <begin position="240"/>
        <end position="266"/>
    </location>
</feature>
<accession>A0A6F8XUT8</accession>
<keyword evidence="2" id="KW-1133">Transmembrane helix</keyword>
<dbReference type="AlphaFoldDB" id="A0A6F8XUT8"/>
<evidence type="ECO:0000313" key="3">
    <source>
        <dbReference type="EMBL" id="BCB77593.1"/>
    </source>
</evidence>
<reference evidence="3 4" key="1">
    <citation type="submission" date="2020-03" db="EMBL/GenBank/DDBJ databases">
        <title>Whole genome shotgun sequence of Phytohabitans flavus NBRC 107702.</title>
        <authorList>
            <person name="Komaki H."/>
            <person name="Tamura T."/>
        </authorList>
    </citation>
    <scope>NUCLEOTIDE SEQUENCE [LARGE SCALE GENOMIC DNA]</scope>
    <source>
        <strain evidence="3 4">NBRC 107702</strain>
    </source>
</reference>
<keyword evidence="4" id="KW-1185">Reference proteome</keyword>
<dbReference type="Proteomes" id="UP000502508">
    <property type="component" value="Chromosome"/>
</dbReference>
<dbReference type="KEGG" id="pfla:Pflav_040030"/>
<organism evidence="3 4">
    <name type="scientific">Phytohabitans flavus</name>
    <dbReference type="NCBI Taxonomy" id="1076124"/>
    <lineage>
        <taxon>Bacteria</taxon>
        <taxon>Bacillati</taxon>
        <taxon>Actinomycetota</taxon>
        <taxon>Actinomycetes</taxon>
        <taxon>Micromonosporales</taxon>
        <taxon>Micromonosporaceae</taxon>
    </lineage>
</organism>
<keyword evidence="2" id="KW-0812">Transmembrane</keyword>
<feature type="region of interest" description="Disordered" evidence="1">
    <location>
        <begin position="231"/>
        <end position="266"/>
    </location>
</feature>
<name>A0A6F8XUT8_9ACTN</name>
<dbReference type="EMBL" id="AP022870">
    <property type="protein sequence ID" value="BCB77593.1"/>
    <property type="molecule type" value="Genomic_DNA"/>
</dbReference>
<evidence type="ECO:0000256" key="2">
    <source>
        <dbReference type="SAM" id="Phobius"/>
    </source>
</evidence>
<dbReference type="RefSeq" id="WP_173037325.1">
    <property type="nucleotide sequence ID" value="NZ_AP022870.1"/>
</dbReference>
<feature type="transmembrane region" description="Helical" evidence="2">
    <location>
        <begin position="12"/>
        <end position="31"/>
    </location>
</feature>
<evidence type="ECO:0000256" key="1">
    <source>
        <dbReference type="SAM" id="MobiDB-lite"/>
    </source>
</evidence>
<keyword evidence="2" id="KW-0472">Membrane</keyword>
<evidence type="ECO:0000313" key="4">
    <source>
        <dbReference type="Proteomes" id="UP000502508"/>
    </source>
</evidence>
<reference evidence="3 4" key="2">
    <citation type="submission" date="2020-03" db="EMBL/GenBank/DDBJ databases">
        <authorList>
            <person name="Ichikawa N."/>
            <person name="Kimura A."/>
            <person name="Kitahashi Y."/>
            <person name="Uohara A."/>
        </authorList>
    </citation>
    <scope>NUCLEOTIDE SEQUENCE [LARGE SCALE GENOMIC DNA]</scope>
    <source>
        <strain evidence="3 4">NBRC 107702</strain>
    </source>
</reference>
<gene>
    <name evidence="3" type="ORF">Pflav_040030</name>
</gene>